<dbReference type="AlphaFoldDB" id="A0AAV5RU53"/>
<sequence>MSQHRKLVSEIVDRTVKAGKVVGRARRAGAGAGARASATVPPAQRSTALAYHSYDASLVDADFRELLPPDLRRSVRFDVLRRRDPRFFQFQDTYYLSFPTHAELREYTAATALARIHRTRVRLRPVDSSGAEGARLATALRGYAANLRNAWDSRDAYFAGLEKTGAHSAQNELSAQNADTPLAALAGLRPLEQCSALVWNLPAALRPQEVRDRFWFYDIRHCFKLYWDDARDASPDPSSLHYFAFNSPAEAQKFKNNFHGTLYNGSPSHRLLVETLGQGSTDA</sequence>
<evidence type="ECO:0000313" key="2">
    <source>
        <dbReference type="EMBL" id="GMM55066.1"/>
    </source>
</evidence>
<dbReference type="Proteomes" id="UP001377567">
    <property type="component" value="Unassembled WGS sequence"/>
</dbReference>
<dbReference type="EMBL" id="BTGD01000003">
    <property type="protein sequence ID" value="GMM55066.1"/>
    <property type="molecule type" value="Genomic_DNA"/>
</dbReference>
<evidence type="ECO:0000259" key="1">
    <source>
        <dbReference type="SMART" id="SM00361"/>
    </source>
</evidence>
<protein>
    <submittedName>
        <fullName evidence="2">Pet54 protein</fullName>
    </submittedName>
</protein>
<dbReference type="SMART" id="SM00361">
    <property type="entry name" value="RRM_1"/>
    <property type="match status" value="1"/>
</dbReference>
<dbReference type="GO" id="GO:0003676">
    <property type="term" value="F:nucleic acid binding"/>
    <property type="evidence" value="ECO:0007669"/>
    <property type="project" value="InterPro"/>
</dbReference>
<comment type="caution">
    <text evidence="2">The sequence shown here is derived from an EMBL/GenBank/DDBJ whole genome shotgun (WGS) entry which is preliminary data.</text>
</comment>
<feature type="domain" description="RNA recognition motif" evidence="1">
    <location>
        <begin position="195"/>
        <end position="271"/>
    </location>
</feature>
<proteinExistence type="predicted"/>
<accession>A0AAV5RU53</accession>
<name>A0AAV5RU53_MAUHU</name>
<keyword evidence="3" id="KW-1185">Reference proteome</keyword>
<reference evidence="2 3" key="1">
    <citation type="journal article" date="2023" name="Elife">
        <title>Identification of key yeast species and microbe-microbe interactions impacting larval growth of Drosophila in the wild.</title>
        <authorList>
            <person name="Mure A."/>
            <person name="Sugiura Y."/>
            <person name="Maeda R."/>
            <person name="Honda K."/>
            <person name="Sakurai N."/>
            <person name="Takahashi Y."/>
            <person name="Watada M."/>
            <person name="Katoh T."/>
            <person name="Gotoh A."/>
            <person name="Gotoh Y."/>
            <person name="Taniguchi I."/>
            <person name="Nakamura K."/>
            <person name="Hayashi T."/>
            <person name="Katayama T."/>
            <person name="Uemura T."/>
            <person name="Hattori Y."/>
        </authorList>
    </citation>
    <scope>NUCLEOTIDE SEQUENCE [LARGE SCALE GENOMIC DNA]</scope>
    <source>
        <strain evidence="2 3">KH-74</strain>
    </source>
</reference>
<dbReference type="InterPro" id="IPR003954">
    <property type="entry name" value="RRM_euk-type"/>
</dbReference>
<gene>
    <name evidence="2" type="ORF">DAKH74_016820</name>
</gene>
<evidence type="ECO:0000313" key="3">
    <source>
        <dbReference type="Proteomes" id="UP001377567"/>
    </source>
</evidence>
<organism evidence="2 3">
    <name type="scientific">Maudiozyma humilis</name>
    <name type="common">Sour dough yeast</name>
    <name type="synonym">Kazachstania humilis</name>
    <dbReference type="NCBI Taxonomy" id="51915"/>
    <lineage>
        <taxon>Eukaryota</taxon>
        <taxon>Fungi</taxon>
        <taxon>Dikarya</taxon>
        <taxon>Ascomycota</taxon>
        <taxon>Saccharomycotina</taxon>
        <taxon>Saccharomycetes</taxon>
        <taxon>Saccharomycetales</taxon>
        <taxon>Saccharomycetaceae</taxon>
        <taxon>Maudiozyma</taxon>
    </lineage>
</organism>